<feature type="domain" description="Core-binding (CB)" evidence="7">
    <location>
        <begin position="122"/>
        <end position="205"/>
    </location>
</feature>
<evidence type="ECO:0008006" key="10">
    <source>
        <dbReference type="Google" id="ProtNLM"/>
    </source>
</evidence>
<keyword evidence="3 5" id="KW-0238">DNA-binding</keyword>
<dbReference type="Pfam" id="PF00589">
    <property type="entry name" value="Phage_integrase"/>
    <property type="match status" value="1"/>
</dbReference>
<organism evidence="8 9">
    <name type="scientific">Ulvibacterium marinum</name>
    <dbReference type="NCBI Taxonomy" id="2419782"/>
    <lineage>
        <taxon>Bacteria</taxon>
        <taxon>Pseudomonadati</taxon>
        <taxon>Bacteroidota</taxon>
        <taxon>Flavobacteriia</taxon>
        <taxon>Flavobacteriales</taxon>
        <taxon>Flavobacteriaceae</taxon>
        <taxon>Ulvibacterium</taxon>
    </lineage>
</organism>
<dbReference type="PANTHER" id="PTHR30349:SF64">
    <property type="entry name" value="PROPHAGE INTEGRASE INTD-RELATED"/>
    <property type="match status" value="1"/>
</dbReference>
<evidence type="ECO:0000313" key="9">
    <source>
        <dbReference type="Proteomes" id="UP000276603"/>
    </source>
</evidence>
<dbReference type="InterPro" id="IPR002104">
    <property type="entry name" value="Integrase_catalytic"/>
</dbReference>
<evidence type="ECO:0000256" key="3">
    <source>
        <dbReference type="ARBA" id="ARBA00023125"/>
    </source>
</evidence>
<dbReference type="EMBL" id="RBCJ01000003">
    <property type="protein sequence ID" value="RKN79277.1"/>
    <property type="molecule type" value="Genomic_DNA"/>
</dbReference>
<dbReference type="GO" id="GO:0003677">
    <property type="term" value="F:DNA binding"/>
    <property type="evidence" value="ECO:0007669"/>
    <property type="project" value="UniProtKB-UniRule"/>
</dbReference>
<dbReference type="GO" id="GO:0006310">
    <property type="term" value="P:DNA recombination"/>
    <property type="evidence" value="ECO:0007669"/>
    <property type="project" value="UniProtKB-KW"/>
</dbReference>
<dbReference type="GO" id="GO:0015074">
    <property type="term" value="P:DNA integration"/>
    <property type="evidence" value="ECO:0007669"/>
    <property type="project" value="UniProtKB-KW"/>
</dbReference>
<accession>A0A3B0C7E7</accession>
<dbReference type="Gene3D" id="1.10.150.130">
    <property type="match status" value="1"/>
</dbReference>
<evidence type="ECO:0000256" key="2">
    <source>
        <dbReference type="ARBA" id="ARBA00022908"/>
    </source>
</evidence>
<dbReference type="Proteomes" id="UP000276603">
    <property type="component" value="Unassembled WGS sequence"/>
</dbReference>
<evidence type="ECO:0000313" key="8">
    <source>
        <dbReference type="EMBL" id="RKN79277.1"/>
    </source>
</evidence>
<keyword evidence="9" id="KW-1185">Reference proteome</keyword>
<keyword evidence="2" id="KW-0229">DNA integration</keyword>
<gene>
    <name evidence="8" type="ORF">D7Z94_13195</name>
</gene>
<dbReference type="InterPro" id="IPR050090">
    <property type="entry name" value="Tyrosine_recombinase_XerCD"/>
</dbReference>
<proteinExistence type="inferred from homology"/>
<evidence type="ECO:0000259" key="7">
    <source>
        <dbReference type="PROSITE" id="PS51900"/>
    </source>
</evidence>
<comment type="caution">
    <text evidence="8">The sequence shown here is derived from an EMBL/GenBank/DDBJ whole genome shotgun (WGS) entry which is preliminary data.</text>
</comment>
<dbReference type="InterPro" id="IPR010998">
    <property type="entry name" value="Integrase_recombinase_N"/>
</dbReference>
<dbReference type="InterPro" id="IPR025269">
    <property type="entry name" value="SAM-like_dom"/>
</dbReference>
<dbReference type="Pfam" id="PF13102">
    <property type="entry name" value="Phage_int_SAM_5"/>
    <property type="match status" value="1"/>
</dbReference>
<protein>
    <recommendedName>
        <fullName evidence="10">Site-specific integrase</fullName>
    </recommendedName>
</protein>
<dbReference type="Gene3D" id="1.10.443.10">
    <property type="entry name" value="Intergrase catalytic core"/>
    <property type="match status" value="1"/>
</dbReference>
<dbReference type="InterPro" id="IPR044068">
    <property type="entry name" value="CB"/>
</dbReference>
<dbReference type="InterPro" id="IPR011010">
    <property type="entry name" value="DNA_brk_join_enz"/>
</dbReference>
<dbReference type="RefSeq" id="WP_120712088.1">
    <property type="nucleotide sequence ID" value="NZ_RBCJ01000003.1"/>
</dbReference>
<dbReference type="SUPFAM" id="SSF56349">
    <property type="entry name" value="DNA breaking-rejoining enzymes"/>
    <property type="match status" value="1"/>
</dbReference>
<dbReference type="InterPro" id="IPR013762">
    <property type="entry name" value="Integrase-like_cat_sf"/>
</dbReference>
<feature type="domain" description="Tyr recombinase" evidence="6">
    <location>
        <begin position="228"/>
        <end position="413"/>
    </location>
</feature>
<dbReference type="PROSITE" id="PS51898">
    <property type="entry name" value="TYR_RECOMBINASE"/>
    <property type="match status" value="1"/>
</dbReference>
<reference evidence="8 9" key="1">
    <citation type="submission" date="2018-10" db="EMBL/GenBank/DDBJ databases">
        <title>Ulvibacterium marinum gen. nov., sp. nov., a novel marine bacterium of the family Flavobacteriaceae, isolated from a culture of the green alga Ulva prolifera.</title>
        <authorList>
            <person name="Zhang Z."/>
        </authorList>
    </citation>
    <scope>NUCLEOTIDE SEQUENCE [LARGE SCALE GENOMIC DNA]</scope>
    <source>
        <strain evidence="8 9">CCMM003</strain>
    </source>
</reference>
<evidence type="ECO:0000256" key="5">
    <source>
        <dbReference type="PROSITE-ProRule" id="PRU01248"/>
    </source>
</evidence>
<dbReference type="AlphaFoldDB" id="A0A3B0C7E7"/>
<keyword evidence="4" id="KW-0233">DNA recombination</keyword>
<sequence>MAKISLILDTRKSSRKTDGTYPISLSVYHVKTRYLSLGHSTSILGWDQANTKLRKSVACNKGLRCEEIDTELEDKLYQAKYLLRELGNSLRHLDVNGLIELIKDRWNDNIKSEIKKKVENNISLEDWGEVLIERKRSANKPGTAKWYSNGIAALEKFNKGKTIRLYEITVSFLRNFEAHHLGMGNSKNTISIYLRAVRAIYNSAIEEDRFVPLKNAFETYKIPSGGRTRKRARTKENMNGIKELAYPAGSILWHARNYAMIMFYCRGMNFIDLVQVKVGHITDTHIYYGRSKSDKPLAVKIVPQLREILDFYIVGKRPGDYLFPTNYDGSTEHYQKYKSQRRRMNERLKIIAKDAGIEGKFTTYNIRHSWATIAKYLGISTELISEALGHSSLRTTQVYLKDFDNDVLDEANALVVA</sequence>
<dbReference type="PANTHER" id="PTHR30349">
    <property type="entry name" value="PHAGE INTEGRASE-RELATED"/>
    <property type="match status" value="1"/>
</dbReference>
<evidence type="ECO:0000256" key="1">
    <source>
        <dbReference type="ARBA" id="ARBA00008857"/>
    </source>
</evidence>
<dbReference type="OrthoDB" id="1094492at2"/>
<dbReference type="PROSITE" id="PS51900">
    <property type="entry name" value="CB"/>
    <property type="match status" value="1"/>
</dbReference>
<name>A0A3B0C7E7_9FLAO</name>
<evidence type="ECO:0000256" key="4">
    <source>
        <dbReference type="ARBA" id="ARBA00023172"/>
    </source>
</evidence>
<evidence type="ECO:0000259" key="6">
    <source>
        <dbReference type="PROSITE" id="PS51898"/>
    </source>
</evidence>
<comment type="similarity">
    <text evidence="1">Belongs to the 'phage' integrase family.</text>
</comment>